<proteinExistence type="predicted"/>
<reference evidence="1 2" key="1">
    <citation type="journal article" date="2013" name="Fungal Biol.">
        <title>Analysis of microsatellite markers in the genome of the plant pathogen Ceratocystis fimbriata.</title>
        <authorList>
            <person name="Simpson M.C."/>
            <person name="Wilken P.M."/>
            <person name="Coetzee M.P."/>
            <person name="Wingfield M.J."/>
            <person name="Wingfield B.D."/>
        </authorList>
    </citation>
    <scope>NUCLEOTIDE SEQUENCE [LARGE SCALE GENOMIC DNA]</scope>
    <source>
        <strain evidence="1 2">CBS 114723</strain>
    </source>
</reference>
<reference evidence="1 2" key="2">
    <citation type="journal article" date="2013" name="IMA Fungus">
        <title>IMA Genome-F 1: Ceratocystis fimbriata: Draft nuclear genome sequence for the plant pathogen, Ceratocystis fimbriata.</title>
        <authorList>
            <person name="Wilken P.M."/>
            <person name="Steenkamp E.T."/>
            <person name="Wingfield M.J."/>
            <person name="de Beer Z.W."/>
            <person name="Wingfield B.D."/>
        </authorList>
    </citation>
    <scope>NUCLEOTIDE SEQUENCE [LARGE SCALE GENOMIC DNA]</scope>
    <source>
        <strain evidence="1 2">CBS 114723</strain>
    </source>
</reference>
<dbReference type="EMBL" id="APWK03000270">
    <property type="protein sequence ID" value="PHH49113.1"/>
    <property type="molecule type" value="Genomic_DNA"/>
</dbReference>
<dbReference type="Proteomes" id="UP000222788">
    <property type="component" value="Unassembled WGS sequence"/>
</dbReference>
<evidence type="ECO:0000313" key="2">
    <source>
        <dbReference type="Proteomes" id="UP000222788"/>
    </source>
</evidence>
<dbReference type="AlphaFoldDB" id="A0A2C5WT97"/>
<evidence type="ECO:0000313" key="1">
    <source>
        <dbReference type="EMBL" id="PHH49113.1"/>
    </source>
</evidence>
<gene>
    <name evidence="1" type="ORF">CFIMG_006449RA</name>
</gene>
<protein>
    <submittedName>
        <fullName evidence="1">Uncharacterized protein</fullName>
    </submittedName>
</protein>
<name>A0A2C5WT97_9PEZI</name>
<keyword evidence="2" id="KW-1185">Reference proteome</keyword>
<accession>A0A2C5WT97</accession>
<comment type="caution">
    <text evidence="1">The sequence shown here is derived from an EMBL/GenBank/DDBJ whole genome shotgun (WGS) entry which is preliminary data.</text>
</comment>
<organism evidence="1 2">
    <name type="scientific">Ceratocystis fimbriata CBS 114723</name>
    <dbReference type="NCBI Taxonomy" id="1035309"/>
    <lineage>
        <taxon>Eukaryota</taxon>
        <taxon>Fungi</taxon>
        <taxon>Dikarya</taxon>
        <taxon>Ascomycota</taxon>
        <taxon>Pezizomycotina</taxon>
        <taxon>Sordariomycetes</taxon>
        <taxon>Hypocreomycetidae</taxon>
        <taxon>Microascales</taxon>
        <taxon>Ceratocystidaceae</taxon>
        <taxon>Ceratocystis</taxon>
    </lineage>
</organism>
<sequence length="102" mass="11110">MAAMFSTQVLAGDRKVRTLSSLGLEVDERGGTGLKHVTNSEGFFAQVLVSVTDKAIAVDAIENPKGSFDSYEAILSIWEDQSKLDVGSLEQIKYYNAPKIQI</sequence>